<dbReference type="Gene3D" id="3.80.10.10">
    <property type="entry name" value="Ribonuclease Inhibitor"/>
    <property type="match status" value="1"/>
</dbReference>
<dbReference type="GO" id="GO:0005856">
    <property type="term" value="C:cytoskeleton"/>
    <property type="evidence" value="ECO:0007669"/>
    <property type="project" value="UniProtKB-SubCell"/>
</dbReference>
<dbReference type="AlphaFoldDB" id="D2V5Z3"/>
<dbReference type="PANTHER" id="PTHR24107">
    <property type="entry name" value="YNEIN REGULATORY COMPLEX SUBUNIT 5"/>
    <property type="match status" value="1"/>
</dbReference>
<keyword evidence="5" id="KW-1185">Reference proteome</keyword>
<evidence type="ECO:0000256" key="2">
    <source>
        <dbReference type="ARBA" id="ARBA00022490"/>
    </source>
</evidence>
<evidence type="ECO:0000256" key="1">
    <source>
        <dbReference type="ARBA" id="ARBA00004245"/>
    </source>
</evidence>
<dbReference type="Proteomes" id="UP000006671">
    <property type="component" value="Unassembled WGS sequence"/>
</dbReference>
<keyword evidence="2" id="KW-0963">Cytoplasm</keyword>
<dbReference type="SUPFAM" id="SSF52047">
    <property type="entry name" value="RNI-like"/>
    <property type="match status" value="1"/>
</dbReference>
<keyword evidence="3" id="KW-0206">Cytoskeleton</keyword>
<dbReference type="InterPro" id="IPR001611">
    <property type="entry name" value="Leu-rich_rpt"/>
</dbReference>
<dbReference type="KEGG" id="ngr:NAEGRDRAFT_64253"/>
<proteinExistence type="predicted"/>
<evidence type="ECO:0000313" key="4">
    <source>
        <dbReference type="EMBL" id="EFC47885.1"/>
    </source>
</evidence>
<dbReference type="InParanoid" id="D2V5Z3"/>
<comment type="subcellular location">
    <subcellularLocation>
        <location evidence="1">Cytoplasm</location>
        <location evidence="1">Cytoskeleton</location>
    </subcellularLocation>
</comment>
<name>D2V5Z3_NAEGR</name>
<reference evidence="4 5" key="1">
    <citation type="journal article" date="2010" name="Cell">
        <title>The genome of Naegleria gruberi illuminates early eukaryotic versatility.</title>
        <authorList>
            <person name="Fritz-Laylin L.K."/>
            <person name="Prochnik S.E."/>
            <person name="Ginger M.L."/>
            <person name="Dacks J.B."/>
            <person name="Carpenter M.L."/>
            <person name="Field M.C."/>
            <person name="Kuo A."/>
            <person name="Paredez A."/>
            <person name="Chapman J."/>
            <person name="Pham J."/>
            <person name="Shu S."/>
            <person name="Neupane R."/>
            <person name="Cipriano M."/>
            <person name="Mancuso J."/>
            <person name="Tu H."/>
            <person name="Salamov A."/>
            <person name="Lindquist E."/>
            <person name="Shapiro H."/>
            <person name="Lucas S."/>
            <person name="Grigoriev I.V."/>
            <person name="Cande W.Z."/>
            <person name="Fulton C."/>
            <person name="Rokhsar D.S."/>
            <person name="Dawson S.C."/>
        </authorList>
    </citation>
    <scope>NUCLEOTIDE SEQUENCE [LARGE SCALE GENOMIC DNA]</scope>
    <source>
        <strain evidence="4 5">NEG-M</strain>
    </source>
</reference>
<dbReference type="Pfam" id="PF13855">
    <property type="entry name" value="LRR_8"/>
    <property type="match status" value="1"/>
</dbReference>
<accession>D2V5Z3</accession>
<organism evidence="5">
    <name type="scientific">Naegleria gruberi</name>
    <name type="common">Amoeba</name>
    <dbReference type="NCBI Taxonomy" id="5762"/>
    <lineage>
        <taxon>Eukaryota</taxon>
        <taxon>Discoba</taxon>
        <taxon>Heterolobosea</taxon>
        <taxon>Tetramitia</taxon>
        <taxon>Eutetramitia</taxon>
        <taxon>Vahlkampfiidae</taxon>
        <taxon>Naegleria</taxon>
    </lineage>
</organism>
<protein>
    <submittedName>
        <fullName evidence="4">Predicted protein</fullName>
    </submittedName>
</protein>
<dbReference type="InterPro" id="IPR052410">
    <property type="entry name" value="DRC5"/>
</dbReference>
<dbReference type="VEuPathDB" id="AmoebaDB:NAEGRDRAFT_64253"/>
<sequence>MSKRNRQDFENHQFINLEEIFTNNTNMEEKAKLVKLEKEIFSDDVCFEIISMLDSWFILNNCTLISKQWFNVIKERSKLVIQFKKQFTENRIELLMKSQFMNSIVNVKCSFRLLNSPDKVKFISGMKQLTLLNIGNNQIGVEGSKFIHEMKQLTSLDIYYNEIGVEGSKFISDMKQLTSLNISHNQIGVEGSKFISEMKQLTSLDISHNQIGVEGSKFIREMKQLTSLFIGAIREQ</sequence>
<gene>
    <name evidence="4" type="ORF">NAEGRDRAFT_64253</name>
</gene>
<dbReference type="PANTHER" id="PTHR24107:SF2">
    <property type="entry name" value="NLR FAMILY CARD DOMAIN CONTAINING 3"/>
    <property type="match status" value="1"/>
</dbReference>
<evidence type="ECO:0000313" key="5">
    <source>
        <dbReference type="Proteomes" id="UP000006671"/>
    </source>
</evidence>
<dbReference type="EMBL" id="GG738853">
    <property type="protein sequence ID" value="EFC47885.1"/>
    <property type="molecule type" value="Genomic_DNA"/>
</dbReference>
<dbReference type="InterPro" id="IPR032675">
    <property type="entry name" value="LRR_dom_sf"/>
</dbReference>
<dbReference type="RefSeq" id="XP_002680629.1">
    <property type="nucleotide sequence ID" value="XM_002680583.1"/>
</dbReference>
<dbReference type="OMA" id="SHNQIGV"/>
<dbReference type="Pfam" id="PF13516">
    <property type="entry name" value="LRR_6"/>
    <property type="match status" value="1"/>
</dbReference>
<dbReference type="OrthoDB" id="8731593at2759"/>
<dbReference type="GeneID" id="8849363"/>
<evidence type="ECO:0000256" key="3">
    <source>
        <dbReference type="ARBA" id="ARBA00023212"/>
    </source>
</evidence>